<evidence type="ECO:0000256" key="1">
    <source>
        <dbReference type="SAM" id="MobiDB-lite"/>
    </source>
</evidence>
<dbReference type="PANTHER" id="PTHR33788:SF1">
    <property type="entry name" value="ZINC-BINDING PROTEIN"/>
    <property type="match status" value="1"/>
</dbReference>
<gene>
    <name evidence="4" type="ORF">MAM1_0051d03373</name>
</gene>
<sequence length="76" mass="8455">MGNGQKAQMKRERNAKNAKGNGASQLKTNDAAKNIICKTCFQTFLCTSREKALSEHSENKHNKSLKECFPDWVAPA</sequence>
<evidence type="ECO:0000259" key="2">
    <source>
        <dbReference type="Pfam" id="PF04419"/>
    </source>
</evidence>
<dbReference type="InterPro" id="IPR007513">
    <property type="entry name" value="SERF-like_N"/>
</dbReference>
<dbReference type="Proteomes" id="UP000053815">
    <property type="component" value="Unassembled WGS sequence"/>
</dbReference>
<feature type="domain" description="At2g23090-like zinc-binding" evidence="3">
    <location>
        <begin position="36"/>
        <end position="72"/>
    </location>
</feature>
<evidence type="ECO:0008006" key="6">
    <source>
        <dbReference type="Google" id="ProtNLM"/>
    </source>
</evidence>
<proteinExistence type="predicted"/>
<evidence type="ECO:0000313" key="5">
    <source>
        <dbReference type="Proteomes" id="UP000053815"/>
    </source>
</evidence>
<feature type="domain" description="Small EDRK-rich factor-like N-terminal" evidence="2">
    <location>
        <begin position="1"/>
        <end position="34"/>
    </location>
</feature>
<organism evidence="4">
    <name type="scientific">Mucor ambiguus</name>
    <dbReference type="NCBI Taxonomy" id="91626"/>
    <lineage>
        <taxon>Eukaryota</taxon>
        <taxon>Fungi</taxon>
        <taxon>Fungi incertae sedis</taxon>
        <taxon>Mucoromycota</taxon>
        <taxon>Mucoromycotina</taxon>
        <taxon>Mucoromycetes</taxon>
        <taxon>Mucorales</taxon>
        <taxon>Mucorineae</taxon>
        <taxon>Mucoraceae</taxon>
        <taxon>Mucor</taxon>
    </lineage>
</organism>
<dbReference type="SUPFAM" id="SSF118359">
    <property type="entry name" value="Expressed protein At2g23090/F21P24.15"/>
    <property type="match status" value="1"/>
</dbReference>
<protein>
    <recommendedName>
        <fullName evidence="6">DUF1909-domain-containing protein</fullName>
    </recommendedName>
</protein>
<dbReference type="InterPro" id="IPR039713">
    <property type="entry name" value="At2g23090-like"/>
</dbReference>
<dbReference type="Pfam" id="PF12907">
    <property type="entry name" value="zf-met2"/>
    <property type="match status" value="1"/>
</dbReference>
<keyword evidence="5" id="KW-1185">Reference proteome</keyword>
<dbReference type="Gene3D" id="4.10.1050.10">
    <property type="entry name" value="At2g23090-like"/>
    <property type="match status" value="1"/>
</dbReference>
<feature type="region of interest" description="Disordered" evidence="1">
    <location>
        <begin position="1"/>
        <end position="25"/>
    </location>
</feature>
<dbReference type="AlphaFoldDB" id="A0A0C9MLB9"/>
<evidence type="ECO:0000259" key="3">
    <source>
        <dbReference type="Pfam" id="PF12907"/>
    </source>
</evidence>
<dbReference type="EMBL" id="DF836340">
    <property type="protein sequence ID" value="GAN03917.1"/>
    <property type="molecule type" value="Genomic_DNA"/>
</dbReference>
<name>A0A0C9MLB9_9FUNG</name>
<dbReference type="OrthoDB" id="370932at2759"/>
<accession>A0A0C9MLB9</accession>
<dbReference type="InterPro" id="IPR026939">
    <property type="entry name" value="ZNF706/At2g23090_sf"/>
</dbReference>
<dbReference type="PANTHER" id="PTHR33788">
    <property type="entry name" value="OS07G0114300 PROTEIN"/>
    <property type="match status" value="1"/>
</dbReference>
<evidence type="ECO:0000313" key="4">
    <source>
        <dbReference type="EMBL" id="GAN03917.1"/>
    </source>
</evidence>
<reference evidence="4" key="1">
    <citation type="submission" date="2014-09" db="EMBL/GenBank/DDBJ databases">
        <title>Draft genome sequence of an oleaginous Mucoromycotina fungus Mucor ambiguus NBRC6742.</title>
        <authorList>
            <person name="Takeda I."/>
            <person name="Yamane N."/>
            <person name="Morita T."/>
            <person name="Tamano K."/>
            <person name="Machida M."/>
            <person name="Baker S."/>
            <person name="Koike H."/>
        </authorList>
    </citation>
    <scope>NUCLEOTIDE SEQUENCE</scope>
    <source>
        <strain evidence="4">NBRC 6742</strain>
    </source>
</reference>
<dbReference type="InterPro" id="IPR039438">
    <property type="entry name" value="At2g23090-like_Znf"/>
</dbReference>
<dbReference type="Pfam" id="PF04419">
    <property type="entry name" value="SERF-like_N"/>
    <property type="match status" value="1"/>
</dbReference>